<gene>
    <name evidence="1" type="primary">ORF103464</name>
</gene>
<proteinExistence type="predicted"/>
<accession>A0A0B7A892</accession>
<reference evidence="1" key="1">
    <citation type="submission" date="2014-12" db="EMBL/GenBank/DDBJ databases">
        <title>Insight into the proteome of Arion vulgaris.</title>
        <authorList>
            <person name="Aradska J."/>
            <person name="Bulat T."/>
            <person name="Smidak R."/>
            <person name="Sarate P."/>
            <person name="Gangsoo J."/>
            <person name="Sialana F."/>
            <person name="Bilban M."/>
            <person name="Lubec G."/>
        </authorList>
    </citation>
    <scope>NUCLEOTIDE SEQUENCE</scope>
    <source>
        <tissue evidence="1">Skin</tissue>
    </source>
</reference>
<protein>
    <submittedName>
        <fullName evidence="1">Uncharacterized protein</fullName>
    </submittedName>
</protein>
<sequence>MEILISLILCVRLKLNQAKFKLSNIKTAAKKMFIMLLTTRCLQYKRKKKQEET</sequence>
<dbReference type="EMBL" id="HACG01030344">
    <property type="protein sequence ID" value="CEK77209.1"/>
    <property type="molecule type" value="Transcribed_RNA"/>
</dbReference>
<dbReference type="AlphaFoldDB" id="A0A0B7A892"/>
<evidence type="ECO:0000313" key="1">
    <source>
        <dbReference type="EMBL" id="CEK77209.1"/>
    </source>
</evidence>
<organism evidence="1">
    <name type="scientific">Arion vulgaris</name>
    <dbReference type="NCBI Taxonomy" id="1028688"/>
    <lineage>
        <taxon>Eukaryota</taxon>
        <taxon>Metazoa</taxon>
        <taxon>Spiralia</taxon>
        <taxon>Lophotrochozoa</taxon>
        <taxon>Mollusca</taxon>
        <taxon>Gastropoda</taxon>
        <taxon>Heterobranchia</taxon>
        <taxon>Euthyneura</taxon>
        <taxon>Panpulmonata</taxon>
        <taxon>Eupulmonata</taxon>
        <taxon>Stylommatophora</taxon>
        <taxon>Helicina</taxon>
        <taxon>Arionoidea</taxon>
        <taxon>Arionidae</taxon>
        <taxon>Arion</taxon>
    </lineage>
</organism>
<name>A0A0B7A892_9EUPU</name>